<dbReference type="AlphaFoldDB" id="A0A1J1HM24"/>
<reference evidence="1 2" key="1">
    <citation type="submission" date="2015-04" db="EMBL/GenBank/DDBJ databases">
        <authorList>
            <person name="Syromyatnikov M.Y."/>
            <person name="Popov V.N."/>
        </authorList>
    </citation>
    <scope>NUCLEOTIDE SEQUENCE [LARGE SCALE GENOMIC DNA]</scope>
</reference>
<sequence>MLSPEKPFQLPFSFVKNETKIFSDHRFSDFMTHSKIIIIKSVCSLFCSVFLRLFLANSYEPQISMKWRGRKIVFYFRLDRVVMRIIYMPHWVKYLRTENTFEANKTSLMYLDVTAPHYLAE</sequence>
<name>A0A1J1HM24_9DIPT</name>
<gene>
    <name evidence="1" type="ORF">CLUMA_CG002700</name>
</gene>
<keyword evidence="2" id="KW-1185">Reference proteome</keyword>
<accession>A0A1J1HM24</accession>
<protein>
    <submittedName>
        <fullName evidence="1">CLUMA_CG002700, isoform A</fullName>
    </submittedName>
</protein>
<organism evidence="1 2">
    <name type="scientific">Clunio marinus</name>
    <dbReference type="NCBI Taxonomy" id="568069"/>
    <lineage>
        <taxon>Eukaryota</taxon>
        <taxon>Metazoa</taxon>
        <taxon>Ecdysozoa</taxon>
        <taxon>Arthropoda</taxon>
        <taxon>Hexapoda</taxon>
        <taxon>Insecta</taxon>
        <taxon>Pterygota</taxon>
        <taxon>Neoptera</taxon>
        <taxon>Endopterygota</taxon>
        <taxon>Diptera</taxon>
        <taxon>Nematocera</taxon>
        <taxon>Chironomoidea</taxon>
        <taxon>Chironomidae</taxon>
        <taxon>Clunio</taxon>
    </lineage>
</organism>
<evidence type="ECO:0000313" key="2">
    <source>
        <dbReference type="Proteomes" id="UP000183832"/>
    </source>
</evidence>
<dbReference type="Proteomes" id="UP000183832">
    <property type="component" value="Unassembled WGS sequence"/>
</dbReference>
<proteinExistence type="predicted"/>
<dbReference type="EMBL" id="CVRI01000010">
    <property type="protein sequence ID" value="CRK89111.1"/>
    <property type="molecule type" value="Genomic_DNA"/>
</dbReference>
<evidence type="ECO:0000313" key="1">
    <source>
        <dbReference type="EMBL" id="CRK89111.1"/>
    </source>
</evidence>